<organism evidence="5 6">
    <name type="scientific">Hoeflea olei</name>
    <dbReference type="NCBI Taxonomy" id="1480615"/>
    <lineage>
        <taxon>Bacteria</taxon>
        <taxon>Pseudomonadati</taxon>
        <taxon>Pseudomonadota</taxon>
        <taxon>Alphaproteobacteria</taxon>
        <taxon>Hyphomicrobiales</taxon>
        <taxon>Rhizobiaceae</taxon>
        <taxon>Hoeflea</taxon>
    </lineage>
</organism>
<evidence type="ECO:0000313" key="5">
    <source>
        <dbReference type="EMBL" id="OCW57637.1"/>
    </source>
</evidence>
<keyword evidence="2" id="KW-0560">Oxidoreductase</keyword>
<dbReference type="GO" id="GO:0016020">
    <property type="term" value="C:membrane"/>
    <property type="evidence" value="ECO:0007669"/>
    <property type="project" value="TreeGrafter"/>
</dbReference>
<reference evidence="5 6" key="1">
    <citation type="submission" date="2015-12" db="EMBL/GenBank/DDBJ databases">
        <authorList>
            <person name="Shamseldin A."/>
            <person name="Moawad H."/>
            <person name="Abd El-Rahim W.M."/>
            <person name="Sadowsky M.J."/>
        </authorList>
    </citation>
    <scope>NUCLEOTIDE SEQUENCE [LARGE SCALE GENOMIC DNA]</scope>
    <source>
        <strain evidence="5 6">JC234</strain>
    </source>
</reference>
<protein>
    <recommendedName>
        <fullName evidence="4">Ketoreductase domain-containing protein</fullName>
    </recommendedName>
</protein>
<accession>A0A1C1YVZ7</accession>
<proteinExistence type="inferred from homology"/>
<comment type="caution">
    <text evidence="5">The sequence shown here is derived from an EMBL/GenBank/DDBJ whole genome shotgun (WGS) entry which is preliminary data.</text>
</comment>
<dbReference type="EMBL" id="LQZT01000012">
    <property type="protein sequence ID" value="OCW57637.1"/>
    <property type="molecule type" value="Genomic_DNA"/>
</dbReference>
<dbReference type="PANTHER" id="PTHR44196:SF1">
    <property type="entry name" value="DEHYDROGENASE_REDUCTASE SDR FAMILY MEMBER 7B"/>
    <property type="match status" value="1"/>
</dbReference>
<evidence type="ECO:0000256" key="2">
    <source>
        <dbReference type="ARBA" id="ARBA00023002"/>
    </source>
</evidence>
<evidence type="ECO:0000256" key="1">
    <source>
        <dbReference type="ARBA" id="ARBA00006484"/>
    </source>
</evidence>
<dbReference type="PRINTS" id="PR00081">
    <property type="entry name" value="GDHRDH"/>
</dbReference>
<dbReference type="Proteomes" id="UP000094795">
    <property type="component" value="Unassembled WGS sequence"/>
</dbReference>
<evidence type="ECO:0000259" key="4">
    <source>
        <dbReference type="SMART" id="SM00822"/>
    </source>
</evidence>
<dbReference type="InterPro" id="IPR002347">
    <property type="entry name" value="SDR_fam"/>
</dbReference>
<feature type="domain" description="Ketoreductase" evidence="4">
    <location>
        <begin position="8"/>
        <end position="151"/>
    </location>
</feature>
<gene>
    <name evidence="5" type="ORF">AWJ14_02135</name>
</gene>
<keyword evidence="6" id="KW-1185">Reference proteome</keyword>
<dbReference type="AlphaFoldDB" id="A0A1C1YVZ7"/>
<evidence type="ECO:0000313" key="6">
    <source>
        <dbReference type="Proteomes" id="UP000094795"/>
    </source>
</evidence>
<dbReference type="InterPro" id="IPR057326">
    <property type="entry name" value="KR_dom"/>
</dbReference>
<dbReference type="InterPro" id="IPR036291">
    <property type="entry name" value="NAD(P)-bd_dom_sf"/>
</dbReference>
<sequence length="249" mass="26729">MTLDLGRSTALVTGGARGIGRELTRQLVARGASVIVVGRNMEHLKAVQAEHPQAVTVRAVDLACAQEVDRLVADLAATAPQINILINNAGVQYETDLFTPERDQLTALARREIATNLDSVVTLTLGLLPVIARHRHGAIVNISSGLAIAPKAASPVYCATKAAVRSFTKALGYQCARQAPHVEVSEAIMALVDTDMTRGRGSGKIRAEQAASEVLSVLDRHRPEVWVGKARLLRLINRISPALSEKIMR</sequence>
<evidence type="ECO:0000256" key="3">
    <source>
        <dbReference type="RuleBase" id="RU000363"/>
    </source>
</evidence>
<dbReference type="PRINTS" id="PR00080">
    <property type="entry name" value="SDRFAMILY"/>
</dbReference>
<dbReference type="InterPro" id="IPR020904">
    <property type="entry name" value="Sc_DH/Rdtase_CS"/>
</dbReference>
<dbReference type="RefSeq" id="WP_066177741.1">
    <property type="nucleotide sequence ID" value="NZ_LQZT01000012.1"/>
</dbReference>
<dbReference type="SMART" id="SM00822">
    <property type="entry name" value="PKS_KR"/>
    <property type="match status" value="1"/>
</dbReference>
<dbReference type="PANTHER" id="PTHR44196">
    <property type="entry name" value="DEHYDROGENASE/REDUCTASE SDR FAMILY MEMBER 7B"/>
    <property type="match status" value="1"/>
</dbReference>
<dbReference type="OrthoDB" id="9810734at2"/>
<dbReference type="GO" id="GO:0016491">
    <property type="term" value="F:oxidoreductase activity"/>
    <property type="evidence" value="ECO:0007669"/>
    <property type="project" value="UniProtKB-KW"/>
</dbReference>
<dbReference type="PROSITE" id="PS00061">
    <property type="entry name" value="ADH_SHORT"/>
    <property type="match status" value="1"/>
</dbReference>
<dbReference type="Gene3D" id="3.40.50.720">
    <property type="entry name" value="NAD(P)-binding Rossmann-like Domain"/>
    <property type="match status" value="1"/>
</dbReference>
<dbReference type="Pfam" id="PF00106">
    <property type="entry name" value="adh_short"/>
    <property type="match status" value="1"/>
</dbReference>
<dbReference type="SUPFAM" id="SSF51735">
    <property type="entry name" value="NAD(P)-binding Rossmann-fold domains"/>
    <property type="match status" value="1"/>
</dbReference>
<dbReference type="STRING" id="1480615.AWJ14_02135"/>
<comment type="similarity">
    <text evidence="1 3">Belongs to the short-chain dehydrogenases/reductases (SDR) family.</text>
</comment>
<name>A0A1C1YVZ7_9HYPH</name>